<sequence>MIESRAVSSSYFFFLDAVCRVWRHEVQEHALFVISR</sequence>
<accession>A0A553MLA2</accession>
<dbReference type="EMBL" id="SRMA01027394">
    <property type="protein sequence ID" value="TRY53953.1"/>
    <property type="molecule type" value="Genomic_DNA"/>
</dbReference>
<dbReference type="EMBL" id="SRMA01027394">
    <property type="protein sequence ID" value="TRY53954.1"/>
    <property type="molecule type" value="Genomic_DNA"/>
</dbReference>
<protein>
    <submittedName>
        <fullName evidence="1">Uncharacterized protein</fullName>
    </submittedName>
</protein>
<reference evidence="1" key="2">
    <citation type="submission" date="2019-04" db="EMBL/GenBank/DDBJ databases">
        <authorList>
            <person name="Kadobianskyi M."/>
            <person name="Schulze L."/>
            <person name="Schuelke M."/>
            <person name="Judkewitz B."/>
        </authorList>
    </citation>
    <scope>NUCLEOTIDE SEQUENCE</scope>
    <source>
        <strain evidence="1">Bolton</strain>
        <tissue evidence="1">Whole-body</tissue>
    </source>
</reference>
<comment type="caution">
    <text evidence="1">The sequence shown here is derived from an EMBL/GenBank/DDBJ whole genome shotgun (WGS) entry which is preliminary data.</text>
</comment>
<reference evidence="1 2" key="1">
    <citation type="journal article" date="2019" name="Sci. Data">
        <title>Hybrid genome assembly and annotation of Danionella translucida.</title>
        <authorList>
            <person name="Kadobianskyi M."/>
            <person name="Schulze L."/>
            <person name="Schuelke M."/>
            <person name="Judkewitz B."/>
        </authorList>
    </citation>
    <scope>NUCLEOTIDE SEQUENCE [LARGE SCALE GENOMIC DNA]</scope>
    <source>
        <strain evidence="1 2">Bolton</strain>
    </source>
</reference>
<keyword evidence="2" id="KW-1185">Reference proteome</keyword>
<evidence type="ECO:0000313" key="1">
    <source>
        <dbReference type="EMBL" id="TRY53953.1"/>
    </source>
</evidence>
<gene>
    <name evidence="1" type="ORF">DNTS_029800</name>
</gene>
<proteinExistence type="predicted"/>
<dbReference type="AlphaFoldDB" id="A0A553MLA2"/>
<organism evidence="1 2">
    <name type="scientific">Danionella cerebrum</name>
    <dbReference type="NCBI Taxonomy" id="2873325"/>
    <lineage>
        <taxon>Eukaryota</taxon>
        <taxon>Metazoa</taxon>
        <taxon>Chordata</taxon>
        <taxon>Craniata</taxon>
        <taxon>Vertebrata</taxon>
        <taxon>Euteleostomi</taxon>
        <taxon>Actinopterygii</taxon>
        <taxon>Neopterygii</taxon>
        <taxon>Teleostei</taxon>
        <taxon>Ostariophysi</taxon>
        <taxon>Cypriniformes</taxon>
        <taxon>Danionidae</taxon>
        <taxon>Danioninae</taxon>
        <taxon>Danionella</taxon>
    </lineage>
</organism>
<name>A0A553MLA2_9TELE</name>
<dbReference type="Proteomes" id="UP000316079">
    <property type="component" value="Unassembled WGS sequence"/>
</dbReference>
<evidence type="ECO:0000313" key="2">
    <source>
        <dbReference type="Proteomes" id="UP000316079"/>
    </source>
</evidence>